<reference evidence="2 3" key="1">
    <citation type="journal article" date="2022" name="Mar. Drugs">
        <title>Bioassay-Guided Fractionation Leads to the Detection of Cholic Acid Generated by the Rare Thalassomonas sp.</title>
        <authorList>
            <person name="Pheiffer F."/>
            <person name="Schneider Y.K."/>
            <person name="Hansen E.H."/>
            <person name="Andersen J.H."/>
            <person name="Isaksson J."/>
            <person name="Busche T."/>
            <person name="R C."/>
            <person name="Kalinowski J."/>
            <person name="Zyl L.V."/>
            <person name="Trindade M."/>
        </authorList>
    </citation>
    <scope>NUCLEOTIDE SEQUENCE [LARGE SCALE GENOMIC DNA]</scope>
    <source>
        <strain evidence="2 3">A5K-61T</strain>
    </source>
</reference>
<dbReference type="RefSeq" id="WP_274049825.1">
    <property type="nucleotide sequence ID" value="NZ_CP059693.1"/>
</dbReference>
<keyword evidence="1" id="KW-0175">Coiled coil</keyword>
<dbReference type="Proteomes" id="UP001215231">
    <property type="component" value="Chromosome"/>
</dbReference>
<sequence>MKLNLMKANKTKLMPSKQQSQRWRFTAFFCTLLLLGGCQLTAPSQASATKDNRNQAPLSASNFSQYYLSLKKLNPAELLDEIERVSQAKKQRENTRKQEQDFKNDIYLLLLKALPSSPIYNPYNAKDQLNRLPKEVLSQTYLKVEDLALISLLKDQLNEQLYAQARITALEQEKGLSQQKFNRQLGGLQTSLTELQQKLTQLKNIETAIDKHGQ</sequence>
<keyword evidence="3" id="KW-1185">Reference proteome</keyword>
<organism evidence="2 3">
    <name type="scientific">Thalassomonas haliotis</name>
    <dbReference type="NCBI Taxonomy" id="485448"/>
    <lineage>
        <taxon>Bacteria</taxon>
        <taxon>Pseudomonadati</taxon>
        <taxon>Pseudomonadota</taxon>
        <taxon>Gammaproteobacteria</taxon>
        <taxon>Alteromonadales</taxon>
        <taxon>Colwelliaceae</taxon>
        <taxon>Thalassomonas</taxon>
    </lineage>
</organism>
<name>A0ABY7V833_9GAMM</name>
<protein>
    <submittedName>
        <fullName evidence="2">Uncharacterized protein</fullName>
    </submittedName>
</protein>
<evidence type="ECO:0000313" key="2">
    <source>
        <dbReference type="EMBL" id="WDE09829.1"/>
    </source>
</evidence>
<gene>
    <name evidence="2" type="ORF">H3N35_16050</name>
</gene>
<accession>A0ABY7V833</accession>
<evidence type="ECO:0000256" key="1">
    <source>
        <dbReference type="SAM" id="Coils"/>
    </source>
</evidence>
<proteinExistence type="predicted"/>
<dbReference type="EMBL" id="CP059693">
    <property type="protein sequence ID" value="WDE09829.1"/>
    <property type="molecule type" value="Genomic_DNA"/>
</dbReference>
<evidence type="ECO:0000313" key="3">
    <source>
        <dbReference type="Proteomes" id="UP001215231"/>
    </source>
</evidence>
<feature type="coiled-coil region" evidence="1">
    <location>
        <begin position="78"/>
        <end position="105"/>
    </location>
</feature>